<protein>
    <recommendedName>
        <fullName evidence="3">DUF3347 domain-containing protein</fullName>
    </recommendedName>
</protein>
<dbReference type="NCBIfam" id="NF047615">
    <property type="entry name" value="LIC13259_LIC11441_fam"/>
    <property type="match status" value="1"/>
</dbReference>
<dbReference type="Proteomes" id="UP000298458">
    <property type="component" value="Unassembled WGS sequence"/>
</dbReference>
<evidence type="ECO:0000313" key="1">
    <source>
        <dbReference type="EMBL" id="TGK12198.1"/>
    </source>
</evidence>
<evidence type="ECO:0008006" key="3">
    <source>
        <dbReference type="Google" id="ProtNLM"/>
    </source>
</evidence>
<keyword evidence="2" id="KW-1185">Reference proteome</keyword>
<dbReference type="EMBL" id="RQET01000004">
    <property type="protein sequence ID" value="TGK12198.1"/>
    <property type="molecule type" value="Genomic_DNA"/>
</dbReference>
<gene>
    <name evidence="1" type="ORF">EHO60_08005</name>
</gene>
<name>A0A4R9GHK1_9LEPT</name>
<dbReference type="AlphaFoldDB" id="A0A4R9GHK1"/>
<dbReference type="RefSeq" id="WP_135767601.1">
    <property type="nucleotide sequence ID" value="NZ_RQET01000004.1"/>
</dbReference>
<reference evidence="1" key="1">
    <citation type="journal article" date="2019" name="PLoS Negl. Trop. Dis.">
        <title>Revisiting the worldwide diversity of Leptospira species in the environment.</title>
        <authorList>
            <person name="Vincent A.T."/>
            <person name="Schiettekatte O."/>
            <person name="Bourhy P."/>
            <person name="Veyrier F.J."/>
            <person name="Picardeau M."/>
        </authorList>
    </citation>
    <scope>NUCLEOTIDE SEQUENCE [LARGE SCALE GENOMIC DNA]</scope>
    <source>
        <strain evidence="1">SSW15</strain>
    </source>
</reference>
<comment type="caution">
    <text evidence="1">The sequence shown here is derived from an EMBL/GenBank/DDBJ whole genome shotgun (WGS) entry which is preliminary data.</text>
</comment>
<proteinExistence type="predicted"/>
<evidence type="ECO:0000313" key="2">
    <source>
        <dbReference type="Proteomes" id="UP000298458"/>
    </source>
</evidence>
<organism evidence="1 2">
    <name type="scientific">Leptospira fletcheri</name>
    <dbReference type="NCBI Taxonomy" id="2484981"/>
    <lineage>
        <taxon>Bacteria</taxon>
        <taxon>Pseudomonadati</taxon>
        <taxon>Spirochaetota</taxon>
        <taxon>Spirochaetia</taxon>
        <taxon>Leptospirales</taxon>
        <taxon>Leptospiraceae</taxon>
        <taxon>Leptospira</taxon>
    </lineage>
</organism>
<accession>A0A4R9GHK1</accession>
<dbReference type="OrthoDB" id="328469at2"/>
<sequence>MRNVFAYLAAASIVAASAMPVVEENFEEKLLERLSRFQEELLSNEERKGNARGLASLVRESKRTFPETRVLYAKALTFAELLEKAITRKDQEFLYGELTFALQSLAPKYGMHAFYCPLTKKTWIAKTETVRNPYLPEMRESGRRVN</sequence>